<comment type="pathway">
    <text evidence="10">Amino-acid biosynthesis; L-methionine biosynthesis via de novo pathway.</text>
</comment>
<dbReference type="NCBIfam" id="TIGR00676">
    <property type="entry name" value="fadh2"/>
    <property type="match status" value="1"/>
</dbReference>
<keyword evidence="9" id="KW-0486">Methionine biosynthesis</keyword>
<keyword evidence="4" id="KW-0028">Amino-acid biosynthesis</keyword>
<evidence type="ECO:0000313" key="14">
    <source>
        <dbReference type="Proteomes" id="UP000537326"/>
    </source>
</evidence>
<evidence type="ECO:0000256" key="12">
    <source>
        <dbReference type="RuleBase" id="RU003862"/>
    </source>
</evidence>
<accession>A0A7Z0C4Y4</accession>
<keyword evidence="7 12" id="KW-0560">Oxidoreductase</keyword>
<dbReference type="GO" id="GO:0071949">
    <property type="term" value="F:FAD binding"/>
    <property type="evidence" value="ECO:0007669"/>
    <property type="project" value="TreeGrafter"/>
</dbReference>
<evidence type="ECO:0000256" key="9">
    <source>
        <dbReference type="ARBA" id="ARBA00023167"/>
    </source>
</evidence>
<dbReference type="Pfam" id="PF02219">
    <property type="entry name" value="MTHFR"/>
    <property type="match status" value="1"/>
</dbReference>
<dbReference type="InterPro" id="IPR003171">
    <property type="entry name" value="Mehydrof_redctse-like"/>
</dbReference>
<keyword evidence="6 12" id="KW-0274">FAD</keyword>
<comment type="catalytic activity">
    <reaction evidence="11">
        <text>(6S)-5-methyl-5,6,7,8-tetrahydrofolate + NAD(+) = (6R)-5,10-methylene-5,6,7,8-tetrahydrofolate + NADH + H(+)</text>
        <dbReference type="Rhea" id="RHEA:19821"/>
        <dbReference type="ChEBI" id="CHEBI:15378"/>
        <dbReference type="ChEBI" id="CHEBI:15636"/>
        <dbReference type="ChEBI" id="CHEBI:18608"/>
        <dbReference type="ChEBI" id="CHEBI:57540"/>
        <dbReference type="ChEBI" id="CHEBI:57945"/>
        <dbReference type="EC" id="1.5.1.54"/>
    </reaction>
    <physiologicalReaction direction="right-to-left" evidence="11">
        <dbReference type="Rhea" id="RHEA:19823"/>
    </physiologicalReaction>
</comment>
<evidence type="ECO:0000256" key="4">
    <source>
        <dbReference type="ARBA" id="ARBA00022605"/>
    </source>
</evidence>
<dbReference type="CDD" id="cd00537">
    <property type="entry name" value="MTHFR"/>
    <property type="match status" value="1"/>
</dbReference>
<evidence type="ECO:0000256" key="8">
    <source>
        <dbReference type="ARBA" id="ARBA00023027"/>
    </source>
</evidence>
<organism evidence="13 14">
    <name type="scientific">Nocardioides marinus</name>
    <dbReference type="NCBI Taxonomy" id="374514"/>
    <lineage>
        <taxon>Bacteria</taxon>
        <taxon>Bacillati</taxon>
        <taxon>Actinomycetota</taxon>
        <taxon>Actinomycetes</taxon>
        <taxon>Propionibacteriales</taxon>
        <taxon>Nocardioidaceae</taxon>
        <taxon>Nocardioides</taxon>
    </lineage>
</organism>
<comment type="cofactor">
    <cofactor evidence="1 12">
        <name>FAD</name>
        <dbReference type="ChEBI" id="CHEBI:57692"/>
    </cofactor>
</comment>
<dbReference type="Gene3D" id="3.20.20.220">
    <property type="match status" value="1"/>
</dbReference>
<gene>
    <name evidence="13" type="ORF">BKA05_002114</name>
</gene>
<dbReference type="PANTHER" id="PTHR45754">
    <property type="entry name" value="METHYLENETETRAHYDROFOLATE REDUCTASE"/>
    <property type="match status" value="1"/>
</dbReference>
<keyword evidence="14" id="KW-1185">Reference proteome</keyword>
<evidence type="ECO:0000256" key="2">
    <source>
        <dbReference type="ARBA" id="ARBA00004777"/>
    </source>
</evidence>
<dbReference type="EC" id="1.5.1.54" evidence="12"/>
<dbReference type="Proteomes" id="UP000537326">
    <property type="component" value="Unassembled WGS sequence"/>
</dbReference>
<dbReference type="GO" id="GO:0035999">
    <property type="term" value="P:tetrahydrofolate interconversion"/>
    <property type="evidence" value="ECO:0007669"/>
    <property type="project" value="UniProtKB-UniPathway"/>
</dbReference>
<dbReference type="GO" id="GO:0005829">
    <property type="term" value="C:cytosol"/>
    <property type="evidence" value="ECO:0007669"/>
    <property type="project" value="InterPro"/>
</dbReference>
<comment type="similarity">
    <text evidence="3 12">Belongs to the methylenetetrahydrofolate reductase family.</text>
</comment>
<dbReference type="PANTHER" id="PTHR45754:SF3">
    <property type="entry name" value="METHYLENETETRAHYDROFOLATE REDUCTASE (NADPH)"/>
    <property type="match status" value="1"/>
</dbReference>
<dbReference type="RefSeq" id="WP_179531411.1">
    <property type="nucleotide sequence ID" value="NZ_BAAAPP010000005.1"/>
</dbReference>
<sequence length="296" mass="32165">MSIGRGRSLKELIEAGEQSFSFEFFPPKDEAGEEQLWSAVRALEPYAPTFVSVTYGAGGSSRGTTVRVTRRIAQETSLLPMAHLTCVGHTRAELEEILDEYAAAGVHHVMALRGDPEGGPRAEWTPTDGGLTYASELVEMVTAREEFRVGVAAFPEKHPSSPSLDHDADVLAAKARAGAEFAVTQMFFRAEDYVGLVERVRERGVDLPILPGIMPILNLAAIRRQGELIGTEVPTEVVDRIAAHDGDPVSMRAEGIALAAELCRDLLDAGAPGLHFYTLNRSKATLEIFEKLDVRP</sequence>
<evidence type="ECO:0000313" key="13">
    <source>
        <dbReference type="EMBL" id="NYI10599.1"/>
    </source>
</evidence>
<proteinExistence type="inferred from homology"/>
<keyword evidence="8" id="KW-0520">NAD</keyword>
<comment type="pathway">
    <text evidence="2 12">One-carbon metabolism; tetrahydrofolate interconversion.</text>
</comment>
<reference evidence="13 14" key="1">
    <citation type="submission" date="2020-07" db="EMBL/GenBank/DDBJ databases">
        <title>Sequencing the genomes of 1000 actinobacteria strains.</title>
        <authorList>
            <person name="Klenk H.-P."/>
        </authorList>
    </citation>
    <scope>NUCLEOTIDE SEQUENCE [LARGE SCALE GENOMIC DNA]</scope>
    <source>
        <strain evidence="13 14">DSM 18248</strain>
    </source>
</reference>
<dbReference type="GO" id="GO:0009086">
    <property type="term" value="P:methionine biosynthetic process"/>
    <property type="evidence" value="ECO:0007669"/>
    <property type="project" value="UniProtKB-KW"/>
</dbReference>
<dbReference type="InterPro" id="IPR029041">
    <property type="entry name" value="FAD-linked_oxidoreductase-like"/>
</dbReference>
<dbReference type="UniPathway" id="UPA00193"/>
<comment type="caution">
    <text evidence="13">The sequence shown here is derived from an EMBL/GenBank/DDBJ whole genome shotgun (WGS) entry which is preliminary data.</text>
</comment>
<dbReference type="GO" id="GO:0106312">
    <property type="term" value="F:methylenetetrahydrofolate reductase (NADH) activity"/>
    <property type="evidence" value="ECO:0007669"/>
    <property type="project" value="UniProtKB-EC"/>
</dbReference>
<evidence type="ECO:0000256" key="1">
    <source>
        <dbReference type="ARBA" id="ARBA00001974"/>
    </source>
</evidence>
<protein>
    <recommendedName>
        <fullName evidence="12">Methylenetetrahydrofolate reductase</fullName>
        <ecNumber evidence="12">1.5.1.54</ecNumber>
    </recommendedName>
</protein>
<dbReference type="SUPFAM" id="SSF51730">
    <property type="entry name" value="FAD-linked oxidoreductase"/>
    <property type="match status" value="1"/>
</dbReference>
<name>A0A7Z0C4Y4_9ACTN</name>
<evidence type="ECO:0000256" key="6">
    <source>
        <dbReference type="ARBA" id="ARBA00022827"/>
    </source>
</evidence>
<dbReference type="EMBL" id="JACBZI010000001">
    <property type="protein sequence ID" value="NYI10599.1"/>
    <property type="molecule type" value="Genomic_DNA"/>
</dbReference>
<evidence type="ECO:0000256" key="10">
    <source>
        <dbReference type="ARBA" id="ARBA00034478"/>
    </source>
</evidence>
<evidence type="ECO:0000256" key="7">
    <source>
        <dbReference type="ARBA" id="ARBA00023002"/>
    </source>
</evidence>
<dbReference type="InterPro" id="IPR004620">
    <property type="entry name" value="MTHF_reductase_bac"/>
</dbReference>
<evidence type="ECO:0000256" key="11">
    <source>
        <dbReference type="ARBA" id="ARBA00048628"/>
    </source>
</evidence>
<evidence type="ECO:0000256" key="3">
    <source>
        <dbReference type="ARBA" id="ARBA00006743"/>
    </source>
</evidence>
<dbReference type="AlphaFoldDB" id="A0A7Z0C4Y4"/>
<evidence type="ECO:0000256" key="5">
    <source>
        <dbReference type="ARBA" id="ARBA00022630"/>
    </source>
</evidence>
<keyword evidence="5 12" id="KW-0285">Flavoprotein</keyword>